<comment type="caution">
    <text evidence="2">The sequence shown here is derived from an EMBL/GenBank/DDBJ whole genome shotgun (WGS) entry which is preliminary data.</text>
</comment>
<proteinExistence type="predicted"/>
<evidence type="ECO:0000313" key="3">
    <source>
        <dbReference type="Proteomes" id="UP001417504"/>
    </source>
</evidence>
<organism evidence="2 3">
    <name type="scientific">Stephania japonica</name>
    <dbReference type="NCBI Taxonomy" id="461633"/>
    <lineage>
        <taxon>Eukaryota</taxon>
        <taxon>Viridiplantae</taxon>
        <taxon>Streptophyta</taxon>
        <taxon>Embryophyta</taxon>
        <taxon>Tracheophyta</taxon>
        <taxon>Spermatophyta</taxon>
        <taxon>Magnoliopsida</taxon>
        <taxon>Ranunculales</taxon>
        <taxon>Menispermaceae</taxon>
        <taxon>Menispermoideae</taxon>
        <taxon>Cissampelideae</taxon>
        <taxon>Stephania</taxon>
    </lineage>
</organism>
<name>A0AAP0PTZ2_9MAGN</name>
<dbReference type="Proteomes" id="UP001417504">
    <property type="component" value="Unassembled WGS sequence"/>
</dbReference>
<gene>
    <name evidence="2" type="ORF">Sjap_001914</name>
</gene>
<feature type="region of interest" description="Disordered" evidence="1">
    <location>
        <begin position="47"/>
        <end position="93"/>
    </location>
</feature>
<keyword evidence="3" id="KW-1185">Reference proteome</keyword>
<protein>
    <submittedName>
        <fullName evidence="2">Uncharacterized protein</fullName>
    </submittedName>
</protein>
<evidence type="ECO:0000313" key="2">
    <source>
        <dbReference type="EMBL" id="KAK9154434.1"/>
    </source>
</evidence>
<feature type="compositionally biased region" description="Basic and acidic residues" evidence="1">
    <location>
        <begin position="65"/>
        <end position="93"/>
    </location>
</feature>
<accession>A0AAP0PTZ2</accession>
<reference evidence="2 3" key="1">
    <citation type="submission" date="2024-01" db="EMBL/GenBank/DDBJ databases">
        <title>Genome assemblies of Stephania.</title>
        <authorList>
            <person name="Yang L."/>
        </authorList>
    </citation>
    <scope>NUCLEOTIDE SEQUENCE [LARGE SCALE GENOMIC DNA]</scope>
    <source>
        <strain evidence="2">QJT</strain>
        <tissue evidence="2">Leaf</tissue>
    </source>
</reference>
<evidence type="ECO:0000256" key="1">
    <source>
        <dbReference type="SAM" id="MobiDB-lite"/>
    </source>
</evidence>
<dbReference type="AlphaFoldDB" id="A0AAP0PTZ2"/>
<sequence length="93" mass="10302">MESPREHNEHEHNEHRSWAAALRSYRCSYGSAAALLRSRCLLLSLRSARGGHGSGSGRPDPIPDDPTHLGRYKNDPPPDPRTTKPEPDPTRGP</sequence>
<dbReference type="EMBL" id="JBBNAE010000001">
    <property type="protein sequence ID" value="KAK9154434.1"/>
    <property type="molecule type" value="Genomic_DNA"/>
</dbReference>